<dbReference type="Gene3D" id="2.60.120.40">
    <property type="match status" value="1"/>
</dbReference>
<protein>
    <recommendedName>
        <fullName evidence="2">THD domain-containing protein</fullName>
    </recommendedName>
</protein>
<dbReference type="SUPFAM" id="SSF49842">
    <property type="entry name" value="TNF-like"/>
    <property type="match status" value="1"/>
</dbReference>
<dbReference type="AlphaFoldDB" id="A0A553R3K0"/>
<dbReference type="GO" id="GO:0016020">
    <property type="term" value="C:membrane"/>
    <property type="evidence" value="ECO:0007669"/>
    <property type="project" value="InterPro"/>
</dbReference>
<dbReference type="GO" id="GO:0005164">
    <property type="term" value="F:tumor necrosis factor receptor binding"/>
    <property type="evidence" value="ECO:0007669"/>
    <property type="project" value="InterPro"/>
</dbReference>
<dbReference type="GO" id="GO:0006955">
    <property type="term" value="P:immune response"/>
    <property type="evidence" value="ECO:0007669"/>
    <property type="project" value="InterPro"/>
</dbReference>
<sequence length="144" mass="16279">MKKCFHIFFQSKSHKSSNNVTENLPSPAEMRSLVQHGLILSDYIHLIRDNERTWICPDPCESRTIFLKKGSVVISKDGLYYIHAQATFKGPIPSLKTSVILFINNTTLTVKRLLSEATLFGPGTISLSRLYRLKSGDNILLEIN</sequence>
<dbReference type="InterPro" id="IPR006052">
    <property type="entry name" value="TNF_dom"/>
</dbReference>
<keyword evidence="4" id="KW-1185">Reference proteome</keyword>
<name>A0A553R3K0_9TELE</name>
<gene>
    <name evidence="3" type="ORF">DNTS_009616</name>
</gene>
<dbReference type="EMBL" id="SRMA01025263">
    <property type="protein sequence ID" value="TRY96754.1"/>
    <property type="molecule type" value="Genomic_DNA"/>
</dbReference>
<dbReference type="InterPro" id="IPR008983">
    <property type="entry name" value="Tumour_necrosis_fac-like_dom"/>
</dbReference>
<comment type="caution">
    <text evidence="3">The sequence shown here is derived from an EMBL/GenBank/DDBJ whole genome shotgun (WGS) entry which is preliminary data.</text>
</comment>
<evidence type="ECO:0000313" key="4">
    <source>
        <dbReference type="Proteomes" id="UP000316079"/>
    </source>
</evidence>
<feature type="domain" description="THD" evidence="2">
    <location>
        <begin position="42"/>
        <end position="144"/>
    </location>
</feature>
<proteinExistence type="inferred from homology"/>
<dbReference type="Proteomes" id="UP000316079">
    <property type="component" value="Unassembled WGS sequence"/>
</dbReference>
<dbReference type="OrthoDB" id="8667946at2759"/>
<feature type="non-terminal residue" evidence="3">
    <location>
        <position position="144"/>
    </location>
</feature>
<accession>A0A553R3K0</accession>
<organism evidence="3 4">
    <name type="scientific">Danionella cerebrum</name>
    <dbReference type="NCBI Taxonomy" id="2873325"/>
    <lineage>
        <taxon>Eukaryota</taxon>
        <taxon>Metazoa</taxon>
        <taxon>Chordata</taxon>
        <taxon>Craniata</taxon>
        <taxon>Vertebrata</taxon>
        <taxon>Euteleostomi</taxon>
        <taxon>Actinopterygii</taxon>
        <taxon>Neopterygii</taxon>
        <taxon>Teleostei</taxon>
        <taxon>Ostariophysi</taxon>
        <taxon>Cypriniformes</taxon>
        <taxon>Danionidae</taxon>
        <taxon>Danioninae</taxon>
        <taxon>Danionella</taxon>
    </lineage>
</organism>
<comment type="similarity">
    <text evidence="1">Belongs to the tumor necrosis factor family.</text>
</comment>
<evidence type="ECO:0000259" key="2">
    <source>
        <dbReference type="PROSITE" id="PS50049"/>
    </source>
</evidence>
<dbReference type="PROSITE" id="PS50049">
    <property type="entry name" value="THD_2"/>
    <property type="match status" value="1"/>
</dbReference>
<evidence type="ECO:0000313" key="3">
    <source>
        <dbReference type="EMBL" id="TRY96754.1"/>
    </source>
</evidence>
<evidence type="ECO:0000256" key="1">
    <source>
        <dbReference type="ARBA" id="ARBA00008670"/>
    </source>
</evidence>
<reference evidence="3 4" key="1">
    <citation type="journal article" date="2019" name="Sci. Data">
        <title>Hybrid genome assembly and annotation of Danionella translucida.</title>
        <authorList>
            <person name="Kadobianskyi M."/>
            <person name="Schulze L."/>
            <person name="Schuelke M."/>
            <person name="Judkewitz B."/>
        </authorList>
    </citation>
    <scope>NUCLEOTIDE SEQUENCE [LARGE SCALE GENOMIC DNA]</scope>
    <source>
        <strain evidence="3 4">Bolton</strain>
    </source>
</reference>